<proteinExistence type="predicted"/>
<dbReference type="Pfam" id="PF13193">
    <property type="entry name" value="AMP-binding_C"/>
    <property type="match status" value="1"/>
</dbReference>
<comment type="caution">
    <text evidence="3">The sequence shown here is derived from an EMBL/GenBank/DDBJ whole genome shotgun (WGS) entry which is preliminary data.</text>
</comment>
<dbReference type="SUPFAM" id="SSF56801">
    <property type="entry name" value="Acetyl-CoA synthetase-like"/>
    <property type="match status" value="1"/>
</dbReference>
<dbReference type="InterPro" id="IPR042099">
    <property type="entry name" value="ANL_N_sf"/>
</dbReference>
<dbReference type="Gene3D" id="3.40.50.12780">
    <property type="entry name" value="N-terminal domain of ligase-like"/>
    <property type="match status" value="1"/>
</dbReference>
<protein>
    <submittedName>
        <fullName evidence="3">Uncharacterized protein</fullName>
    </submittedName>
</protein>
<evidence type="ECO:0000313" key="3">
    <source>
        <dbReference type="EMBL" id="KAK0384327.1"/>
    </source>
</evidence>
<evidence type="ECO:0000259" key="1">
    <source>
        <dbReference type="Pfam" id="PF00501"/>
    </source>
</evidence>
<evidence type="ECO:0000259" key="2">
    <source>
        <dbReference type="Pfam" id="PF13193"/>
    </source>
</evidence>
<feature type="domain" description="AMP-binding enzyme C-terminal" evidence="2">
    <location>
        <begin position="462"/>
        <end position="543"/>
    </location>
</feature>
<dbReference type="Pfam" id="PF00501">
    <property type="entry name" value="AMP-binding"/>
    <property type="match status" value="1"/>
</dbReference>
<evidence type="ECO:0000313" key="4">
    <source>
        <dbReference type="Proteomes" id="UP001175261"/>
    </source>
</evidence>
<dbReference type="PANTHER" id="PTHR24096:SF422">
    <property type="entry name" value="BCDNA.GH02901"/>
    <property type="match status" value="1"/>
</dbReference>
<accession>A0AA39GE00</accession>
<dbReference type="InterPro" id="IPR045851">
    <property type="entry name" value="AMP-bd_C_sf"/>
</dbReference>
<dbReference type="GO" id="GO:0016405">
    <property type="term" value="F:CoA-ligase activity"/>
    <property type="evidence" value="ECO:0007669"/>
    <property type="project" value="TreeGrafter"/>
</dbReference>
<organism evidence="3 4">
    <name type="scientific">Sarocladium strictum</name>
    <name type="common">Black bundle disease fungus</name>
    <name type="synonym">Acremonium strictum</name>
    <dbReference type="NCBI Taxonomy" id="5046"/>
    <lineage>
        <taxon>Eukaryota</taxon>
        <taxon>Fungi</taxon>
        <taxon>Dikarya</taxon>
        <taxon>Ascomycota</taxon>
        <taxon>Pezizomycotina</taxon>
        <taxon>Sordariomycetes</taxon>
        <taxon>Hypocreomycetidae</taxon>
        <taxon>Hypocreales</taxon>
        <taxon>Sarocladiaceae</taxon>
        <taxon>Sarocladium</taxon>
    </lineage>
</organism>
<reference evidence="3" key="1">
    <citation type="submission" date="2022-10" db="EMBL/GenBank/DDBJ databases">
        <title>Determination and structural analysis of whole genome sequence of Sarocladium strictum F4-1.</title>
        <authorList>
            <person name="Hu L."/>
            <person name="Jiang Y."/>
        </authorList>
    </citation>
    <scope>NUCLEOTIDE SEQUENCE</scope>
    <source>
        <strain evidence="3">F4-1</strain>
    </source>
</reference>
<sequence>MIYKSHLPDIRVPENLTLWSWLLDSSHSCLAQSPASQVQGFTDATTGEHMSFSDLRTHTIHLSTTLSRDYGLKEGQVISIFSRNSIWYPVITLSAVRIGAVACGVSPDYTVDELAFTLQLSKAQLLFTTKDLKDGAVRAAAKAGIPEKNVILLDGESDNTSTAPSPLTVRDLIKSGQAYGPNGQTAAYKLPAGKSAAEICALLCFSSGTTGLPKAIMISHSNIMAQCLQIQQITPSDHRRILAALPFYHITGIVHQLHLPILLNANVYILPKFTLDGMLETVARHKIVEMLIVPPILIRIVREPEVVSKYDLTHVKRFSSGAAPLSREVLDLLEKQFPGTGFKQGYGMTESCSAITAHPPSHYSYHYADRVGMAVPSTEVRVVNPDTGKDCATGEAGEVWARGPQIAMGYLDNPKATAETFRSDGFLRTGDIGRIDQDGMLRITDRMKEMIKVKGIGVAPAELENTLLGHPAVKDVAVCGIPDERAGERPKAFVVLKVEPTSRDEVEAAARDLIEHVKGNKARHKWVREVEIVESIPKSAAGKILRRKLRDTSKTSSNVVVKDEPVRAKI</sequence>
<name>A0AA39GE00_SARSR</name>
<dbReference type="InterPro" id="IPR000873">
    <property type="entry name" value="AMP-dep_synth/lig_dom"/>
</dbReference>
<gene>
    <name evidence="3" type="ORF">NLU13_8414</name>
</gene>
<dbReference type="PROSITE" id="PS00455">
    <property type="entry name" value="AMP_BINDING"/>
    <property type="match status" value="1"/>
</dbReference>
<dbReference type="InterPro" id="IPR020845">
    <property type="entry name" value="AMP-binding_CS"/>
</dbReference>
<dbReference type="AlphaFoldDB" id="A0AA39GE00"/>
<dbReference type="Proteomes" id="UP001175261">
    <property type="component" value="Unassembled WGS sequence"/>
</dbReference>
<dbReference type="CDD" id="cd05911">
    <property type="entry name" value="Firefly_Luc_like"/>
    <property type="match status" value="1"/>
</dbReference>
<dbReference type="PANTHER" id="PTHR24096">
    <property type="entry name" value="LONG-CHAIN-FATTY-ACID--COA LIGASE"/>
    <property type="match status" value="1"/>
</dbReference>
<feature type="domain" description="AMP-dependent synthetase/ligase" evidence="1">
    <location>
        <begin position="45"/>
        <end position="411"/>
    </location>
</feature>
<dbReference type="InterPro" id="IPR025110">
    <property type="entry name" value="AMP-bd_C"/>
</dbReference>
<dbReference type="EMBL" id="JAPDFR010000008">
    <property type="protein sequence ID" value="KAK0384327.1"/>
    <property type="molecule type" value="Genomic_DNA"/>
</dbReference>
<keyword evidence="4" id="KW-1185">Reference proteome</keyword>
<dbReference type="Gene3D" id="3.30.300.30">
    <property type="match status" value="1"/>
</dbReference>